<dbReference type="RefSeq" id="WP_168030304.1">
    <property type="nucleotide sequence ID" value="NZ_JAAVNE010000015.1"/>
</dbReference>
<organism evidence="2 3">
    <name type="scientific">Falsiroseomonas selenitidurans</name>
    <dbReference type="NCBI Taxonomy" id="2716335"/>
    <lineage>
        <taxon>Bacteria</taxon>
        <taxon>Pseudomonadati</taxon>
        <taxon>Pseudomonadota</taxon>
        <taxon>Alphaproteobacteria</taxon>
        <taxon>Acetobacterales</taxon>
        <taxon>Roseomonadaceae</taxon>
        <taxon>Falsiroseomonas</taxon>
    </lineage>
</organism>
<evidence type="ECO:0008006" key="4">
    <source>
        <dbReference type="Google" id="ProtNLM"/>
    </source>
</evidence>
<gene>
    <name evidence="2" type="ORF">HEQ75_10975</name>
</gene>
<evidence type="ECO:0000313" key="3">
    <source>
        <dbReference type="Proteomes" id="UP000787635"/>
    </source>
</evidence>
<protein>
    <recommendedName>
        <fullName evidence="4">Protein ImuA</fullName>
    </recommendedName>
</protein>
<feature type="region of interest" description="Disordered" evidence="1">
    <location>
        <begin position="239"/>
        <end position="275"/>
    </location>
</feature>
<reference evidence="2 3" key="1">
    <citation type="submission" date="2020-03" db="EMBL/GenBank/DDBJ databases">
        <title>Roseomonas selenitidurans sp. nov. isolated from urban soil.</title>
        <authorList>
            <person name="Liu H."/>
        </authorList>
    </citation>
    <scope>NUCLEOTIDE SEQUENCE [LARGE SCALE GENOMIC DNA]</scope>
    <source>
        <strain evidence="2 3">BU-1</strain>
    </source>
</reference>
<name>A0ABX1E2I9_9PROT</name>
<dbReference type="InterPro" id="IPR027417">
    <property type="entry name" value="P-loop_NTPase"/>
</dbReference>
<feature type="region of interest" description="Disordered" evidence="1">
    <location>
        <begin position="181"/>
        <end position="210"/>
    </location>
</feature>
<dbReference type="Gene3D" id="3.40.50.300">
    <property type="entry name" value="P-loop containing nucleotide triphosphate hydrolases"/>
    <property type="match status" value="1"/>
</dbReference>
<dbReference type="EMBL" id="JAAVNE010000015">
    <property type="protein sequence ID" value="NKC31382.1"/>
    <property type="molecule type" value="Genomic_DNA"/>
</dbReference>
<accession>A0ABX1E2I9</accession>
<feature type="compositionally biased region" description="Basic residues" evidence="1">
    <location>
        <begin position="263"/>
        <end position="275"/>
    </location>
</feature>
<dbReference type="Proteomes" id="UP000787635">
    <property type="component" value="Unassembled WGS sequence"/>
</dbReference>
<keyword evidence="3" id="KW-1185">Reference proteome</keyword>
<dbReference type="SUPFAM" id="SSF52540">
    <property type="entry name" value="P-loop containing nucleoside triphosphate hydrolases"/>
    <property type="match status" value="1"/>
</dbReference>
<evidence type="ECO:0000313" key="2">
    <source>
        <dbReference type="EMBL" id="NKC31382.1"/>
    </source>
</evidence>
<evidence type="ECO:0000256" key="1">
    <source>
        <dbReference type="SAM" id="MobiDB-lite"/>
    </source>
</evidence>
<sequence>MPQPLPPPDPAPLDQPALLAALRARVARLEGTGRARHGLAPVPVCDGLDLPGGGLARAAMHEVAASTPGSAAAFCAVLLARSGGTVLWIAAGAPSLQAWPPGLARCGLAPANLVLVRAEAWADALWAMEEALRCPAVTGALLAPPWDGAPARLDLTATRRLQLAAETGGALGLLLRPDLSSQGLPGPDPSAASTSWRVEPLPSAGAGHGLGDPRWQLELLRARGGRPGGPWAVTWRAASGAMELEAGEQEEQVETEEAPRPAPPRRGRRQRMLRG</sequence>
<feature type="compositionally biased region" description="Acidic residues" evidence="1">
    <location>
        <begin position="245"/>
        <end position="256"/>
    </location>
</feature>
<proteinExistence type="predicted"/>
<comment type="caution">
    <text evidence="2">The sequence shown here is derived from an EMBL/GenBank/DDBJ whole genome shotgun (WGS) entry which is preliminary data.</text>
</comment>